<dbReference type="Proteomes" id="UP001151760">
    <property type="component" value="Unassembled WGS sequence"/>
</dbReference>
<reference evidence="3" key="2">
    <citation type="submission" date="2022-01" db="EMBL/GenBank/DDBJ databases">
        <authorList>
            <person name="Yamashiro T."/>
            <person name="Shiraishi A."/>
            <person name="Satake H."/>
            <person name="Nakayama K."/>
        </authorList>
    </citation>
    <scope>NUCLEOTIDE SEQUENCE</scope>
</reference>
<feature type="compositionally biased region" description="Polar residues" evidence="2">
    <location>
        <begin position="43"/>
        <end position="113"/>
    </location>
</feature>
<name>A0ABQ5EAA6_9ASTR</name>
<feature type="compositionally biased region" description="Polar residues" evidence="2">
    <location>
        <begin position="681"/>
        <end position="691"/>
    </location>
</feature>
<feature type="region of interest" description="Disordered" evidence="2">
    <location>
        <begin position="39"/>
        <end position="116"/>
    </location>
</feature>
<dbReference type="EMBL" id="BQNB010016095">
    <property type="protein sequence ID" value="GJT47753.1"/>
    <property type="molecule type" value="Genomic_DNA"/>
</dbReference>
<evidence type="ECO:0000256" key="2">
    <source>
        <dbReference type="SAM" id="MobiDB-lite"/>
    </source>
</evidence>
<accession>A0ABQ5EAA6</accession>
<evidence type="ECO:0008006" key="5">
    <source>
        <dbReference type="Google" id="ProtNLM"/>
    </source>
</evidence>
<organism evidence="3 4">
    <name type="scientific">Tanacetum coccineum</name>
    <dbReference type="NCBI Taxonomy" id="301880"/>
    <lineage>
        <taxon>Eukaryota</taxon>
        <taxon>Viridiplantae</taxon>
        <taxon>Streptophyta</taxon>
        <taxon>Embryophyta</taxon>
        <taxon>Tracheophyta</taxon>
        <taxon>Spermatophyta</taxon>
        <taxon>Magnoliopsida</taxon>
        <taxon>eudicotyledons</taxon>
        <taxon>Gunneridae</taxon>
        <taxon>Pentapetalae</taxon>
        <taxon>asterids</taxon>
        <taxon>campanulids</taxon>
        <taxon>Asterales</taxon>
        <taxon>Asteraceae</taxon>
        <taxon>Asteroideae</taxon>
        <taxon>Anthemideae</taxon>
        <taxon>Anthemidinae</taxon>
        <taxon>Tanacetum</taxon>
    </lineage>
</organism>
<evidence type="ECO:0000313" key="3">
    <source>
        <dbReference type="EMBL" id="GJT47753.1"/>
    </source>
</evidence>
<feature type="coiled-coil region" evidence="1">
    <location>
        <begin position="201"/>
        <end position="232"/>
    </location>
</feature>
<feature type="region of interest" description="Disordered" evidence="2">
    <location>
        <begin position="664"/>
        <end position="691"/>
    </location>
</feature>
<keyword evidence="4" id="KW-1185">Reference proteome</keyword>
<keyword evidence="1" id="KW-0175">Coiled coil</keyword>
<gene>
    <name evidence="3" type="ORF">Tco_0973910</name>
</gene>
<protein>
    <recommendedName>
        <fullName evidence="5">Kinesin-like protein</fullName>
    </recommendedName>
</protein>
<proteinExistence type="predicted"/>
<reference evidence="3" key="1">
    <citation type="journal article" date="2022" name="Int. J. Mol. Sci.">
        <title>Draft Genome of Tanacetum Coccineum: Genomic Comparison of Closely Related Tanacetum-Family Plants.</title>
        <authorList>
            <person name="Yamashiro T."/>
            <person name="Shiraishi A."/>
            <person name="Nakayama K."/>
            <person name="Satake H."/>
        </authorList>
    </citation>
    <scope>NUCLEOTIDE SEQUENCE</scope>
</reference>
<comment type="caution">
    <text evidence="3">The sequence shown here is derived from an EMBL/GenBank/DDBJ whole genome shotgun (WGS) entry which is preliminary data.</text>
</comment>
<evidence type="ECO:0000313" key="4">
    <source>
        <dbReference type="Proteomes" id="UP001151760"/>
    </source>
</evidence>
<evidence type="ECO:0000256" key="1">
    <source>
        <dbReference type="SAM" id="Coils"/>
    </source>
</evidence>
<feature type="coiled-coil region" evidence="1">
    <location>
        <begin position="508"/>
        <end position="535"/>
    </location>
</feature>
<sequence length="723" mass="83130">MDFIGQNMDKRVLHEQQIQTRLNERKLMLQECKVQEVKAADASSGNTNNNGIVSYRGNANSSENDCSKTWNDQSSWNQSSTHGNESSRSGKENNQSGNICSERSNSGDDTNIIPSYDTEPMAEVPNSADYNVFAVEKQHTEQPEYINDTYVMEKNDSNVTSDSSDMSHNVKKVDQHVVEPEDKCVLLASLISNLKLDVDENKKIQKQLKKANTSLTQELEKSKQDLEKSKQDLFYCKSELAKYKNFQTNHKDKEKDELECAKSLGLLVETKRLHDESLKTQSYETFCIKEENAKLVTQISIHERRISQILKEKEQIKKDFKAGEDKEIDRLIALENQVNFLNNIVYKTGQYVKTIHMLTPKPSSYYTSLGSRSFANPKYLEKAQLVKPCLYNVKYDKNDLANLFAPESEETIRLAEESRSKLYMLIPLAQDTKSNASLFETHLKTEMFADLKYVQSLEKEVDELQSDKTEFSKEYDLLLQECVSKDIMCAIFRSFDNIDEQIELQCLYLEKCQECECLENELSKQNENVKNKSFNELSKRFSELEKHCISLELSSQQRNERFQNDKPCKNQDAPEFPEFFEINEFWNKMKGKGVNTNFGKPSILGKPPLQPIRNQPVVRQPNAFRSERSSFLKTQFASQVVAKKDFIKPVTPHSWSQVRQSAFAKPHHVTAPGPSRHSSKRVSFQSPKESVGSNDIVYNYYLEEAKEKAQIQKDKALNTKPSV</sequence>
<feature type="coiled-coil region" evidence="1">
    <location>
        <begin position="454"/>
        <end position="481"/>
    </location>
</feature>